<comment type="catalytic activity">
    <reaction evidence="13 14 15">
        <text>protoporphyrinogen IX + 3 A = protoporphyrin IX + 3 AH2</text>
        <dbReference type="Rhea" id="RHEA:62000"/>
        <dbReference type="ChEBI" id="CHEBI:13193"/>
        <dbReference type="ChEBI" id="CHEBI:17499"/>
        <dbReference type="ChEBI" id="CHEBI:57306"/>
        <dbReference type="ChEBI" id="CHEBI:57307"/>
    </reaction>
</comment>
<evidence type="ECO:0000256" key="2">
    <source>
        <dbReference type="ARBA" id="ARBA00005073"/>
    </source>
</evidence>
<dbReference type="HAMAP" id="MF_02239">
    <property type="entry name" value="HemJ"/>
    <property type="match status" value="1"/>
</dbReference>
<reference evidence="16 17" key="1">
    <citation type="submission" date="2018-05" db="EMBL/GenBank/DDBJ databases">
        <title>Genomic Encyclopedia of Type Strains, Phase IV (KMG-IV): sequencing the most valuable type-strain genomes for metagenomic binning, comparative biology and taxonomic classification.</title>
        <authorList>
            <person name="Goeker M."/>
        </authorList>
    </citation>
    <scope>NUCLEOTIDE SEQUENCE [LARGE SCALE GENOMIC DNA]</scope>
    <source>
        <strain evidence="16 17">DSM 3183</strain>
    </source>
</reference>
<evidence type="ECO:0000256" key="14">
    <source>
        <dbReference type="HAMAP-Rule" id="MF_02239"/>
    </source>
</evidence>
<evidence type="ECO:0000256" key="1">
    <source>
        <dbReference type="ARBA" id="ARBA00004651"/>
    </source>
</evidence>
<keyword evidence="6 14" id="KW-0349">Heme</keyword>
<dbReference type="RefSeq" id="WP_208625165.1">
    <property type="nucleotide sequence ID" value="NZ_QJJM01000005.1"/>
</dbReference>
<evidence type="ECO:0000256" key="10">
    <source>
        <dbReference type="ARBA" id="ARBA00023002"/>
    </source>
</evidence>
<evidence type="ECO:0000313" key="16">
    <source>
        <dbReference type="EMBL" id="PXW76375.1"/>
    </source>
</evidence>
<comment type="similarity">
    <text evidence="3 14 15">Belongs to the HemJ family.</text>
</comment>
<dbReference type="PANTHER" id="PTHR40255:SF1">
    <property type="entry name" value="PROTOPORPHYRINOGEN IX OXIDASE"/>
    <property type="match status" value="1"/>
</dbReference>
<dbReference type="Pfam" id="PF03653">
    <property type="entry name" value="UPF0093"/>
    <property type="match status" value="1"/>
</dbReference>
<feature type="binding site" description="axial binding residue" evidence="14">
    <location>
        <position position="23"/>
    </location>
    <ligand>
        <name>heme</name>
        <dbReference type="ChEBI" id="CHEBI:30413"/>
    </ligand>
    <ligandPart>
        <name>Fe</name>
        <dbReference type="ChEBI" id="CHEBI:18248"/>
    </ligandPart>
</feature>
<evidence type="ECO:0000256" key="15">
    <source>
        <dbReference type="PIRNR" id="PIRNR004638"/>
    </source>
</evidence>
<comment type="caution">
    <text evidence="16">The sequence shown here is derived from an EMBL/GenBank/DDBJ whole genome shotgun (WGS) entry which is preliminary data.</text>
</comment>
<dbReference type="AlphaFoldDB" id="A0A2V3V882"/>
<evidence type="ECO:0000256" key="6">
    <source>
        <dbReference type="ARBA" id="ARBA00022617"/>
    </source>
</evidence>
<keyword evidence="7 14" id="KW-0812">Transmembrane</keyword>
<feature type="transmembrane region" description="Helical" evidence="14">
    <location>
        <begin position="15"/>
        <end position="35"/>
    </location>
</feature>
<evidence type="ECO:0000256" key="5">
    <source>
        <dbReference type="ARBA" id="ARBA00022475"/>
    </source>
</evidence>
<protein>
    <recommendedName>
        <fullName evidence="4 14">Protoporphyrinogen IX oxidase</fullName>
        <shortName evidence="14">PPO</shortName>
        <ecNumber evidence="14 15">1.3.99.-</ecNumber>
    </recommendedName>
</protein>
<dbReference type="EC" id="1.3.99.-" evidence="14 15"/>
<keyword evidence="11 14" id="KW-0408">Iron</keyword>
<feature type="transmembrane region" description="Helical" evidence="14">
    <location>
        <begin position="133"/>
        <end position="151"/>
    </location>
</feature>
<dbReference type="UniPathway" id="UPA00251">
    <property type="reaction ID" value="UER00324"/>
</dbReference>
<keyword evidence="5 14" id="KW-1003">Cell membrane</keyword>
<dbReference type="InterPro" id="IPR005265">
    <property type="entry name" value="HemJ-like"/>
</dbReference>
<gene>
    <name evidence="16" type="ORF">C7451_105148</name>
</gene>
<evidence type="ECO:0000256" key="4">
    <source>
        <dbReference type="ARBA" id="ARBA00017504"/>
    </source>
</evidence>
<feature type="binding site" description="axial binding residue" evidence="14">
    <location>
        <position position="98"/>
    </location>
    <ligand>
        <name>heme</name>
        <dbReference type="ChEBI" id="CHEBI:30413"/>
    </ligand>
    <ligandPart>
        <name>Fe</name>
        <dbReference type="ChEBI" id="CHEBI:18248"/>
    </ligandPart>
</feature>
<dbReference type="GO" id="GO:0046872">
    <property type="term" value="F:metal ion binding"/>
    <property type="evidence" value="ECO:0007669"/>
    <property type="project" value="UniProtKB-UniRule"/>
</dbReference>
<comment type="subcellular location">
    <subcellularLocation>
        <location evidence="1 14">Cell membrane</location>
        <topology evidence="1 14">Multi-pass membrane protein</topology>
    </subcellularLocation>
</comment>
<dbReference type="GO" id="GO:0005886">
    <property type="term" value="C:plasma membrane"/>
    <property type="evidence" value="ECO:0007669"/>
    <property type="project" value="UniProtKB-SubCell"/>
</dbReference>
<keyword evidence="12 14" id="KW-0472">Membrane</keyword>
<feature type="transmembrane region" description="Helical" evidence="14">
    <location>
        <begin position="93"/>
        <end position="112"/>
    </location>
</feature>
<dbReference type="GO" id="GO:0006782">
    <property type="term" value="P:protoporphyrinogen IX biosynthetic process"/>
    <property type="evidence" value="ECO:0007669"/>
    <property type="project" value="UniProtKB-UniRule"/>
</dbReference>
<evidence type="ECO:0000256" key="11">
    <source>
        <dbReference type="ARBA" id="ARBA00023004"/>
    </source>
</evidence>
<keyword evidence="10 14" id="KW-0560">Oxidoreductase</keyword>
<feature type="transmembrane region" description="Helical" evidence="14">
    <location>
        <begin position="67"/>
        <end position="87"/>
    </location>
</feature>
<dbReference type="PIRSF" id="PIRSF004638">
    <property type="entry name" value="UCP004638"/>
    <property type="match status" value="1"/>
</dbReference>
<keyword evidence="17" id="KW-1185">Reference proteome</keyword>
<dbReference type="GO" id="GO:0070818">
    <property type="term" value="F:protoporphyrinogen oxidase activity"/>
    <property type="evidence" value="ECO:0007669"/>
    <property type="project" value="UniProtKB-UniRule"/>
</dbReference>
<comment type="subunit">
    <text evidence="14">Homodimer.</text>
</comment>
<keyword evidence="8 14" id="KW-0479">Metal-binding</keyword>
<evidence type="ECO:0000256" key="12">
    <source>
        <dbReference type="ARBA" id="ARBA00023136"/>
    </source>
</evidence>
<evidence type="ECO:0000256" key="3">
    <source>
        <dbReference type="ARBA" id="ARBA00006501"/>
    </source>
</evidence>
<accession>A0A2V3V882</accession>
<evidence type="ECO:0000256" key="9">
    <source>
        <dbReference type="ARBA" id="ARBA00022989"/>
    </source>
</evidence>
<comment type="pathway">
    <text evidence="2 14 15">Porphyrin-containing compound metabolism; protoporphyrin-IX biosynthesis; protoporphyrin-IX from protoporphyrinogen-IX: step 1/1.</text>
</comment>
<comment type="function">
    <text evidence="14 15">Catalyzes the oxidation of protoporphyrinogen IX to protoporphyrin IX.</text>
</comment>
<evidence type="ECO:0000313" key="17">
    <source>
        <dbReference type="Proteomes" id="UP000248014"/>
    </source>
</evidence>
<dbReference type="EMBL" id="QJJM01000005">
    <property type="protein sequence ID" value="PXW76375.1"/>
    <property type="molecule type" value="Genomic_DNA"/>
</dbReference>
<comment type="cofactor">
    <cofactor evidence="14 15">
        <name>heme b</name>
        <dbReference type="ChEBI" id="CHEBI:60344"/>
    </cofactor>
    <text evidence="14 15">Binds 1 heme b (iron(II)-protoporphyrin IX) group per subunit.</text>
</comment>
<proteinExistence type="inferred from homology"/>
<dbReference type="PANTHER" id="PTHR40255">
    <property type="entry name" value="UPF0093 MEMBRANE PROTEIN SLR1790"/>
    <property type="match status" value="1"/>
</dbReference>
<keyword evidence="9 14" id="KW-1133">Transmembrane helix</keyword>
<evidence type="ECO:0000256" key="8">
    <source>
        <dbReference type="ARBA" id="ARBA00022723"/>
    </source>
</evidence>
<evidence type="ECO:0000256" key="7">
    <source>
        <dbReference type="ARBA" id="ARBA00022692"/>
    </source>
</evidence>
<dbReference type="Proteomes" id="UP000248014">
    <property type="component" value="Unassembled WGS sequence"/>
</dbReference>
<evidence type="ECO:0000256" key="13">
    <source>
        <dbReference type="ARBA" id="ARBA00048390"/>
    </source>
</evidence>
<name>A0A2V3V882_9SPHN</name>
<sequence>MNELLLTTDYVLSMLYLWLKAAHLIFVIFWMAGLFMMPRFLVYHQEAEHGSEEATRWIDRESKLKNIILNPSMIIVWLLGLILATQGNWWTSSWMHAKLLFVLLLSGYHGWMIGYSKKLARGERKLTGKQLRLINEVPGIAAAVIVILVIVKPF</sequence>
<organism evidence="16 17">
    <name type="scientific">Blastomonas natatoria</name>
    <dbReference type="NCBI Taxonomy" id="34015"/>
    <lineage>
        <taxon>Bacteria</taxon>
        <taxon>Pseudomonadati</taxon>
        <taxon>Pseudomonadota</taxon>
        <taxon>Alphaproteobacteria</taxon>
        <taxon>Sphingomonadales</taxon>
        <taxon>Sphingomonadaceae</taxon>
        <taxon>Blastomonas</taxon>
    </lineage>
</organism>